<dbReference type="RefSeq" id="WP_200340814.1">
    <property type="nucleotide sequence ID" value="NZ_NRRL01000024.1"/>
</dbReference>
<keyword evidence="2" id="KW-1185">Reference proteome</keyword>
<dbReference type="PANTHER" id="PTHR36455:SF1">
    <property type="entry name" value="BLR8292 PROTEIN"/>
    <property type="match status" value="1"/>
</dbReference>
<name>A0ABS1DDH8_9PROT</name>
<dbReference type="InterPro" id="IPR008878">
    <property type="entry name" value="Transposase_IS66_Orf2"/>
</dbReference>
<reference evidence="1 2" key="1">
    <citation type="journal article" date="2020" name="Microorganisms">
        <title>Osmotic Adaptation and Compatible Solute Biosynthesis of Phototrophic Bacteria as Revealed from Genome Analyses.</title>
        <authorList>
            <person name="Imhoff J.F."/>
            <person name="Rahn T."/>
            <person name="Kunzel S."/>
            <person name="Keller A."/>
            <person name="Neulinger S.C."/>
        </authorList>
    </citation>
    <scope>NUCLEOTIDE SEQUENCE [LARGE SCALE GENOMIC DNA]</scope>
    <source>
        <strain evidence="1 2">DSM 9895</strain>
    </source>
</reference>
<feature type="non-terminal residue" evidence="1">
    <location>
        <position position="1"/>
    </location>
</feature>
<dbReference type="Proteomes" id="UP001296873">
    <property type="component" value="Unassembled WGS sequence"/>
</dbReference>
<evidence type="ECO:0000313" key="2">
    <source>
        <dbReference type="Proteomes" id="UP001296873"/>
    </source>
</evidence>
<protein>
    <recommendedName>
        <fullName evidence="3">Transposase</fullName>
    </recommendedName>
</protein>
<dbReference type="EMBL" id="NRRL01000024">
    <property type="protein sequence ID" value="MBK1668506.1"/>
    <property type="molecule type" value="Genomic_DNA"/>
</dbReference>
<dbReference type="NCBIfam" id="NF033819">
    <property type="entry name" value="IS66_TnpB"/>
    <property type="match status" value="1"/>
</dbReference>
<dbReference type="Pfam" id="PF05717">
    <property type="entry name" value="TnpB_IS66"/>
    <property type="match status" value="1"/>
</dbReference>
<organism evidence="1 2">
    <name type="scientific">Rhodovibrio sodomensis</name>
    <dbReference type="NCBI Taxonomy" id="1088"/>
    <lineage>
        <taxon>Bacteria</taxon>
        <taxon>Pseudomonadati</taxon>
        <taxon>Pseudomonadota</taxon>
        <taxon>Alphaproteobacteria</taxon>
        <taxon>Rhodospirillales</taxon>
        <taxon>Rhodovibrionaceae</taxon>
        <taxon>Rhodovibrio</taxon>
    </lineage>
</organism>
<sequence>AHPFGGDLFVFRAKRKDRIKIVGHDGTGLWMYQKRLETSGFVWPSRDQTTVRLTPAQLAVLLDGVDWQRVRAGRRYRPQRAA</sequence>
<evidence type="ECO:0008006" key="3">
    <source>
        <dbReference type="Google" id="ProtNLM"/>
    </source>
</evidence>
<proteinExistence type="predicted"/>
<accession>A0ABS1DDH8</accession>
<comment type="caution">
    <text evidence="1">The sequence shown here is derived from an EMBL/GenBank/DDBJ whole genome shotgun (WGS) entry which is preliminary data.</text>
</comment>
<dbReference type="PANTHER" id="PTHR36455">
    <property type="match status" value="1"/>
</dbReference>
<evidence type="ECO:0000313" key="1">
    <source>
        <dbReference type="EMBL" id="MBK1668506.1"/>
    </source>
</evidence>
<gene>
    <name evidence="1" type="ORF">CKO28_10725</name>
</gene>